<evidence type="ECO:0000313" key="3">
    <source>
        <dbReference type="Proteomes" id="UP000887159"/>
    </source>
</evidence>
<keyword evidence="3" id="KW-1185">Reference proteome</keyword>
<organism evidence="2 3">
    <name type="scientific">Trichonephila clavipes</name>
    <name type="common">Golden silk orbweaver</name>
    <name type="synonym">Nephila clavipes</name>
    <dbReference type="NCBI Taxonomy" id="2585209"/>
    <lineage>
        <taxon>Eukaryota</taxon>
        <taxon>Metazoa</taxon>
        <taxon>Ecdysozoa</taxon>
        <taxon>Arthropoda</taxon>
        <taxon>Chelicerata</taxon>
        <taxon>Arachnida</taxon>
        <taxon>Araneae</taxon>
        <taxon>Araneomorphae</taxon>
        <taxon>Entelegynae</taxon>
        <taxon>Araneoidea</taxon>
        <taxon>Nephilidae</taxon>
        <taxon>Trichonephila</taxon>
    </lineage>
</organism>
<proteinExistence type="predicted"/>
<protein>
    <submittedName>
        <fullName evidence="2">Uncharacterized protein</fullName>
    </submittedName>
</protein>
<sequence length="106" mass="11713">MGDFGPSALQSGHVALRFPCVWSTEETPERETLQLGQRTQGHCEGLVLITATGILRTRNPAACSSLPWPVSSPVKKVEKVSQQLLEEEFPDESSSDEDYKPIEEEV</sequence>
<gene>
    <name evidence="2" type="ORF">TNCV_4722901</name>
</gene>
<comment type="caution">
    <text evidence="2">The sequence shown here is derived from an EMBL/GenBank/DDBJ whole genome shotgun (WGS) entry which is preliminary data.</text>
</comment>
<dbReference type="EMBL" id="BMAU01021387">
    <property type="protein sequence ID" value="GFY29162.1"/>
    <property type="molecule type" value="Genomic_DNA"/>
</dbReference>
<dbReference type="Proteomes" id="UP000887159">
    <property type="component" value="Unassembled WGS sequence"/>
</dbReference>
<evidence type="ECO:0000313" key="2">
    <source>
        <dbReference type="EMBL" id="GFY29162.1"/>
    </source>
</evidence>
<feature type="compositionally biased region" description="Acidic residues" evidence="1">
    <location>
        <begin position="85"/>
        <end position="96"/>
    </location>
</feature>
<feature type="region of interest" description="Disordered" evidence="1">
    <location>
        <begin position="82"/>
        <end position="106"/>
    </location>
</feature>
<accession>A0A8X7BG56</accession>
<dbReference type="AlphaFoldDB" id="A0A8X7BG56"/>
<reference evidence="2" key="1">
    <citation type="submission" date="2020-08" db="EMBL/GenBank/DDBJ databases">
        <title>Multicomponent nature underlies the extraordinary mechanical properties of spider dragline silk.</title>
        <authorList>
            <person name="Kono N."/>
            <person name="Nakamura H."/>
            <person name="Mori M."/>
            <person name="Yoshida Y."/>
            <person name="Ohtoshi R."/>
            <person name="Malay A.D."/>
            <person name="Moran D.A.P."/>
            <person name="Tomita M."/>
            <person name="Numata K."/>
            <person name="Arakawa K."/>
        </authorList>
    </citation>
    <scope>NUCLEOTIDE SEQUENCE</scope>
</reference>
<name>A0A8X7BG56_TRICX</name>
<evidence type="ECO:0000256" key="1">
    <source>
        <dbReference type="SAM" id="MobiDB-lite"/>
    </source>
</evidence>
<feature type="compositionally biased region" description="Basic and acidic residues" evidence="1">
    <location>
        <begin position="97"/>
        <end position="106"/>
    </location>
</feature>